<evidence type="ECO:0000259" key="5">
    <source>
        <dbReference type="PROSITE" id="PS50110"/>
    </source>
</evidence>
<feature type="domain" description="Response regulatory" evidence="5">
    <location>
        <begin position="3"/>
        <end position="119"/>
    </location>
</feature>
<organism evidence="6">
    <name type="scientific">uncultured Friedmanniella sp</name>
    <dbReference type="NCBI Taxonomy" id="335381"/>
    <lineage>
        <taxon>Bacteria</taxon>
        <taxon>Bacillati</taxon>
        <taxon>Actinomycetota</taxon>
        <taxon>Actinomycetes</taxon>
        <taxon>Propionibacteriales</taxon>
        <taxon>Nocardioidaceae</taxon>
        <taxon>Friedmanniella</taxon>
        <taxon>environmental samples</taxon>
    </lineage>
</organism>
<keyword evidence="2" id="KW-0238">DNA-binding</keyword>
<dbReference type="GO" id="GO:0006355">
    <property type="term" value="P:regulation of DNA-templated transcription"/>
    <property type="evidence" value="ECO:0007669"/>
    <property type="project" value="InterPro"/>
</dbReference>
<protein>
    <submittedName>
        <fullName evidence="6">Two-component transcriptional response regulator, LuxR family</fullName>
    </submittedName>
</protein>
<dbReference type="PRINTS" id="PR00038">
    <property type="entry name" value="HTHLUXR"/>
</dbReference>
<dbReference type="GO" id="GO:0000160">
    <property type="term" value="P:phosphorelay signal transduction system"/>
    <property type="evidence" value="ECO:0007669"/>
    <property type="project" value="InterPro"/>
</dbReference>
<keyword evidence="1 3" id="KW-0597">Phosphoprotein</keyword>
<dbReference type="EMBL" id="CADCTT010000238">
    <property type="protein sequence ID" value="CAA9312181.1"/>
    <property type="molecule type" value="Genomic_DNA"/>
</dbReference>
<dbReference type="Gene3D" id="3.40.50.2300">
    <property type="match status" value="1"/>
</dbReference>
<dbReference type="PROSITE" id="PS50043">
    <property type="entry name" value="HTH_LUXR_2"/>
    <property type="match status" value="1"/>
</dbReference>
<evidence type="ECO:0000313" key="6">
    <source>
        <dbReference type="EMBL" id="CAA9312181.1"/>
    </source>
</evidence>
<dbReference type="InterPro" id="IPR058245">
    <property type="entry name" value="NreC/VraR/RcsB-like_REC"/>
</dbReference>
<dbReference type="Pfam" id="PF00196">
    <property type="entry name" value="GerE"/>
    <property type="match status" value="1"/>
</dbReference>
<dbReference type="SMART" id="SM00448">
    <property type="entry name" value="REC"/>
    <property type="match status" value="1"/>
</dbReference>
<gene>
    <name evidence="6" type="ORF">AVDCRST_MAG61-1858</name>
</gene>
<dbReference type="InterPro" id="IPR039420">
    <property type="entry name" value="WalR-like"/>
</dbReference>
<dbReference type="PROSITE" id="PS00622">
    <property type="entry name" value="HTH_LUXR_1"/>
    <property type="match status" value="1"/>
</dbReference>
<evidence type="ECO:0000256" key="2">
    <source>
        <dbReference type="ARBA" id="ARBA00023125"/>
    </source>
</evidence>
<dbReference type="InterPro" id="IPR016032">
    <property type="entry name" value="Sig_transdc_resp-reg_C-effctor"/>
</dbReference>
<name>A0A6J4KRJ9_9ACTN</name>
<feature type="domain" description="HTH luxR-type" evidence="4">
    <location>
        <begin position="139"/>
        <end position="204"/>
    </location>
</feature>
<dbReference type="InterPro" id="IPR001789">
    <property type="entry name" value="Sig_transdc_resp-reg_receiver"/>
</dbReference>
<dbReference type="SUPFAM" id="SSF52172">
    <property type="entry name" value="CheY-like"/>
    <property type="match status" value="1"/>
</dbReference>
<reference evidence="6" key="1">
    <citation type="submission" date="2020-02" db="EMBL/GenBank/DDBJ databases">
        <authorList>
            <person name="Meier V. D."/>
        </authorList>
    </citation>
    <scope>NUCLEOTIDE SEQUENCE</scope>
    <source>
        <strain evidence="6">AVDCRST_MAG61</strain>
    </source>
</reference>
<feature type="modified residue" description="4-aspartylphosphate" evidence="3">
    <location>
        <position position="54"/>
    </location>
</feature>
<dbReference type="InterPro" id="IPR011006">
    <property type="entry name" value="CheY-like_superfamily"/>
</dbReference>
<dbReference type="PROSITE" id="PS50110">
    <property type="entry name" value="RESPONSE_REGULATORY"/>
    <property type="match status" value="1"/>
</dbReference>
<sequence length="209" mass="21985">MIRVMLVDDHPLVLAGLVALFGSDPLLELVGEAVDGRTAVALAEDAGPDVVVMDLSMPGLDGAEATRQILHRLPETKVVVLTSFPDHERVAGALAAGAIGYLLKDSEPAQLLAAVHAAAQGHAPLDPRVARALLPGQKAVDPASALSSRELQVLKLVGQGLGNKQIGRVLGITERTVKVHLGNVFRRIGVRDRTSAALWARDHLPDTLA</sequence>
<accession>A0A6J4KRJ9</accession>
<dbReference type="SMART" id="SM00421">
    <property type="entry name" value="HTH_LUXR"/>
    <property type="match status" value="1"/>
</dbReference>
<evidence type="ECO:0000259" key="4">
    <source>
        <dbReference type="PROSITE" id="PS50043"/>
    </source>
</evidence>
<proteinExistence type="predicted"/>
<dbReference type="AlphaFoldDB" id="A0A6J4KRJ9"/>
<dbReference type="GO" id="GO:0003677">
    <property type="term" value="F:DNA binding"/>
    <property type="evidence" value="ECO:0007669"/>
    <property type="project" value="UniProtKB-KW"/>
</dbReference>
<evidence type="ECO:0000256" key="3">
    <source>
        <dbReference type="PROSITE-ProRule" id="PRU00169"/>
    </source>
</evidence>
<dbReference type="PANTHER" id="PTHR43214:SF43">
    <property type="entry name" value="TWO-COMPONENT RESPONSE REGULATOR"/>
    <property type="match status" value="1"/>
</dbReference>
<dbReference type="Pfam" id="PF00072">
    <property type="entry name" value="Response_reg"/>
    <property type="match status" value="1"/>
</dbReference>
<dbReference type="PANTHER" id="PTHR43214">
    <property type="entry name" value="TWO-COMPONENT RESPONSE REGULATOR"/>
    <property type="match status" value="1"/>
</dbReference>
<dbReference type="CDD" id="cd06170">
    <property type="entry name" value="LuxR_C_like"/>
    <property type="match status" value="1"/>
</dbReference>
<dbReference type="SUPFAM" id="SSF46894">
    <property type="entry name" value="C-terminal effector domain of the bipartite response regulators"/>
    <property type="match status" value="1"/>
</dbReference>
<dbReference type="CDD" id="cd17535">
    <property type="entry name" value="REC_NarL-like"/>
    <property type="match status" value="1"/>
</dbReference>
<evidence type="ECO:0000256" key="1">
    <source>
        <dbReference type="ARBA" id="ARBA00022553"/>
    </source>
</evidence>
<dbReference type="InterPro" id="IPR000792">
    <property type="entry name" value="Tscrpt_reg_LuxR_C"/>
</dbReference>